<reference evidence="1" key="1">
    <citation type="submission" date="2018-02" db="EMBL/GenBank/DDBJ databases">
        <title>Rhizophora mucronata_Transcriptome.</title>
        <authorList>
            <person name="Meera S.P."/>
            <person name="Sreeshan A."/>
            <person name="Augustine A."/>
        </authorList>
    </citation>
    <scope>NUCLEOTIDE SEQUENCE</scope>
    <source>
        <tissue evidence="1">Leaf</tissue>
    </source>
</reference>
<proteinExistence type="predicted"/>
<dbReference type="EMBL" id="GGEC01011350">
    <property type="protein sequence ID" value="MBW91833.1"/>
    <property type="molecule type" value="Transcribed_RNA"/>
</dbReference>
<protein>
    <submittedName>
        <fullName evidence="1">Uncharacterized protein</fullName>
    </submittedName>
</protein>
<dbReference type="AlphaFoldDB" id="A0A2P2JEE2"/>
<sequence length="33" mass="3656">MNIFACSSVASLVLDCNFNADMLPWMFACQIAE</sequence>
<organism evidence="1">
    <name type="scientific">Rhizophora mucronata</name>
    <name type="common">Asiatic mangrove</name>
    <dbReference type="NCBI Taxonomy" id="61149"/>
    <lineage>
        <taxon>Eukaryota</taxon>
        <taxon>Viridiplantae</taxon>
        <taxon>Streptophyta</taxon>
        <taxon>Embryophyta</taxon>
        <taxon>Tracheophyta</taxon>
        <taxon>Spermatophyta</taxon>
        <taxon>Magnoliopsida</taxon>
        <taxon>eudicotyledons</taxon>
        <taxon>Gunneridae</taxon>
        <taxon>Pentapetalae</taxon>
        <taxon>rosids</taxon>
        <taxon>fabids</taxon>
        <taxon>Malpighiales</taxon>
        <taxon>Rhizophoraceae</taxon>
        <taxon>Rhizophora</taxon>
    </lineage>
</organism>
<name>A0A2P2JEE2_RHIMU</name>
<accession>A0A2P2JEE2</accession>
<evidence type="ECO:0000313" key="1">
    <source>
        <dbReference type="EMBL" id="MBW91833.1"/>
    </source>
</evidence>